<accession>A0A2D3I5J9</accession>
<reference evidence="1" key="1">
    <citation type="journal article" date="2018" name="Aquaculture">
        <title>Complete genome sequence of a white spot syndrome virus associated with a disease incursion in Australia.</title>
        <authorList>
            <person name="Oakey J."/>
            <person name="Smith C.S."/>
        </authorList>
    </citation>
    <scope>NUCLEOTIDE SEQUENCE [LARGE SCALE GENOMIC DNA]</scope>
    <source>
        <strain evidence="1">WSSV-AU</strain>
    </source>
</reference>
<evidence type="ECO:0000313" key="1">
    <source>
        <dbReference type="EMBL" id="ATU83653.1"/>
    </source>
</evidence>
<name>A0A2D3I5J9_9VIRU</name>
<organism evidence="1">
    <name type="scientific">White spot syndrome virus</name>
    <dbReference type="NCBI Taxonomy" id="342409"/>
    <lineage>
        <taxon>Viruses</taxon>
        <taxon>Viruses incertae sedis</taxon>
        <taxon>Naldaviricetes</taxon>
        <taxon>Nimaviridae</taxon>
        <taxon>Whispovirus</taxon>
    </lineage>
</organism>
<protein>
    <submittedName>
        <fullName evidence="1">ORF1127</fullName>
    </submittedName>
</protein>
<sequence length="100" mass="11154">MWCAGELYLYPILRGEREGTFFINDGDKVRECVCVFTLLDTFQARNFTLPPSQKLFKIFSGHSSLGGGPLARPNVKFRGWTSGSGQCQITPEIVGSRNVH</sequence>
<dbReference type="Proteomes" id="UP000267516">
    <property type="component" value="Segment"/>
</dbReference>
<proteinExistence type="predicted"/>
<dbReference type="EMBL" id="MF768985">
    <property type="protein sequence ID" value="ATU83653.1"/>
    <property type="molecule type" value="Genomic_DNA"/>
</dbReference>